<comment type="subcellular location">
    <subcellularLocation>
        <location evidence="3 17">Cytoplasm</location>
    </subcellularLocation>
</comment>
<proteinExistence type="inferred from homology"/>
<dbReference type="PIRSF" id="PIRSF001455">
    <property type="entry name" value="DHQ_synth"/>
    <property type="match status" value="1"/>
</dbReference>
<feature type="binding site" evidence="17">
    <location>
        <position position="247"/>
    </location>
    <ligand>
        <name>Zn(2+)</name>
        <dbReference type="ChEBI" id="CHEBI:29105"/>
    </ligand>
</feature>
<evidence type="ECO:0000256" key="17">
    <source>
        <dbReference type="HAMAP-Rule" id="MF_00110"/>
    </source>
</evidence>
<dbReference type="Pfam" id="PF01761">
    <property type="entry name" value="DHQ_synthase"/>
    <property type="match status" value="1"/>
</dbReference>
<feature type="domain" description="3-dehydroquinate synthase C-terminal" evidence="19">
    <location>
        <begin position="182"/>
        <end position="324"/>
    </location>
</feature>
<dbReference type="InterPro" id="IPR056179">
    <property type="entry name" value="DHQS_C"/>
</dbReference>
<dbReference type="InterPro" id="IPR030963">
    <property type="entry name" value="DHQ_synth_fam"/>
</dbReference>
<evidence type="ECO:0000256" key="16">
    <source>
        <dbReference type="ARBA" id="ARBA00023285"/>
    </source>
</evidence>
<comment type="function">
    <text evidence="17">Catalyzes the conversion of 3-deoxy-D-arabino-heptulosonate 7-phosphate (DAHP) to dehydroquinate (DHQ).</text>
</comment>
<feature type="binding site" evidence="17">
    <location>
        <begin position="106"/>
        <end position="110"/>
    </location>
    <ligand>
        <name>NAD(+)</name>
        <dbReference type="ChEBI" id="CHEBI:57540"/>
    </ligand>
</feature>
<dbReference type="Gene3D" id="3.40.50.1970">
    <property type="match status" value="1"/>
</dbReference>
<dbReference type="GO" id="GO:0005737">
    <property type="term" value="C:cytoplasm"/>
    <property type="evidence" value="ECO:0007669"/>
    <property type="project" value="UniProtKB-SubCell"/>
</dbReference>
<evidence type="ECO:0000256" key="11">
    <source>
        <dbReference type="ARBA" id="ARBA00022741"/>
    </source>
</evidence>
<keyword evidence="13 17" id="KW-0520">NAD</keyword>
<comment type="cofactor">
    <cofactor evidence="2 17">
        <name>NAD(+)</name>
        <dbReference type="ChEBI" id="CHEBI:57540"/>
    </cofactor>
</comment>
<dbReference type="PANTHER" id="PTHR43622">
    <property type="entry name" value="3-DEHYDROQUINATE SYNTHASE"/>
    <property type="match status" value="1"/>
</dbReference>
<dbReference type="UniPathway" id="UPA00053">
    <property type="reaction ID" value="UER00085"/>
</dbReference>
<evidence type="ECO:0000256" key="5">
    <source>
        <dbReference type="ARBA" id="ARBA00005412"/>
    </source>
</evidence>
<evidence type="ECO:0000256" key="9">
    <source>
        <dbReference type="ARBA" id="ARBA00022605"/>
    </source>
</evidence>
<dbReference type="KEGG" id="bacg:D2962_13710"/>
<dbReference type="GO" id="GO:0009073">
    <property type="term" value="P:aromatic amino acid family biosynthetic process"/>
    <property type="evidence" value="ECO:0007669"/>
    <property type="project" value="UniProtKB-KW"/>
</dbReference>
<evidence type="ECO:0000256" key="14">
    <source>
        <dbReference type="ARBA" id="ARBA00023141"/>
    </source>
</evidence>
<evidence type="ECO:0000256" key="1">
    <source>
        <dbReference type="ARBA" id="ARBA00001393"/>
    </source>
</evidence>
<comment type="caution">
    <text evidence="17">Lacks conserved residue(s) required for the propagation of feature annotation.</text>
</comment>
<dbReference type="InterPro" id="IPR030960">
    <property type="entry name" value="DHQS/DOIS_N"/>
</dbReference>
<feature type="binding site" evidence="17">
    <location>
        <position position="264"/>
    </location>
    <ligand>
        <name>Zn(2+)</name>
        <dbReference type="ChEBI" id="CHEBI:29105"/>
    </ligand>
</feature>
<evidence type="ECO:0000256" key="3">
    <source>
        <dbReference type="ARBA" id="ARBA00004496"/>
    </source>
</evidence>
<dbReference type="GO" id="GO:0046872">
    <property type="term" value="F:metal ion binding"/>
    <property type="evidence" value="ECO:0007669"/>
    <property type="project" value="UniProtKB-KW"/>
</dbReference>
<evidence type="ECO:0000313" key="21">
    <source>
        <dbReference type="Proteomes" id="UP000280960"/>
    </source>
</evidence>
<evidence type="ECO:0000256" key="10">
    <source>
        <dbReference type="ARBA" id="ARBA00022723"/>
    </source>
</evidence>
<keyword evidence="9 17" id="KW-0028">Amino-acid biosynthesis</keyword>
<evidence type="ECO:0000256" key="13">
    <source>
        <dbReference type="ARBA" id="ARBA00023027"/>
    </source>
</evidence>
<comment type="pathway">
    <text evidence="4 17">Metabolic intermediate biosynthesis; chorismate biosynthesis; chorismate from D-erythrose 4-phosphate and phosphoenolpyruvate: step 2/7.</text>
</comment>
<evidence type="ECO:0000259" key="18">
    <source>
        <dbReference type="Pfam" id="PF01761"/>
    </source>
</evidence>
<feature type="binding site" evidence="17">
    <location>
        <position position="185"/>
    </location>
    <ligand>
        <name>Zn(2+)</name>
        <dbReference type="ChEBI" id="CHEBI:29105"/>
    </ligand>
</feature>
<evidence type="ECO:0000256" key="4">
    <source>
        <dbReference type="ARBA" id="ARBA00004661"/>
    </source>
</evidence>
<feature type="binding site" evidence="17">
    <location>
        <position position="143"/>
    </location>
    <ligand>
        <name>NAD(+)</name>
        <dbReference type="ChEBI" id="CHEBI:57540"/>
    </ligand>
</feature>
<organism evidence="20 21">
    <name type="scientific">Biomaibacter acetigenes</name>
    <dbReference type="NCBI Taxonomy" id="2316383"/>
    <lineage>
        <taxon>Bacteria</taxon>
        <taxon>Bacillati</taxon>
        <taxon>Bacillota</taxon>
        <taxon>Clostridia</taxon>
        <taxon>Thermosediminibacterales</taxon>
        <taxon>Tepidanaerobacteraceae</taxon>
        <taxon>Biomaibacter</taxon>
    </lineage>
</organism>
<keyword evidence="15 17" id="KW-0456">Lyase</keyword>
<gene>
    <name evidence="17" type="primary">aroB</name>
    <name evidence="20" type="ORF">D2962_13710</name>
</gene>
<evidence type="ECO:0000313" key="20">
    <source>
        <dbReference type="EMBL" id="AYO31512.1"/>
    </source>
</evidence>
<keyword evidence="14 17" id="KW-0057">Aromatic amino acid biosynthesis</keyword>
<comment type="catalytic activity">
    <reaction evidence="1 17">
        <text>7-phospho-2-dehydro-3-deoxy-D-arabino-heptonate = 3-dehydroquinate + phosphate</text>
        <dbReference type="Rhea" id="RHEA:21968"/>
        <dbReference type="ChEBI" id="CHEBI:32364"/>
        <dbReference type="ChEBI" id="CHEBI:43474"/>
        <dbReference type="ChEBI" id="CHEBI:58394"/>
        <dbReference type="EC" id="4.2.3.4"/>
    </reaction>
</comment>
<name>A0A3G2R7R2_9FIRM</name>
<sequence>MERINVNLGKRSYPIFIEHGILGNISKIVREYFSGRKILVITDSNVVDLYARQLAAGLENEGFQTFVEVVPAGEASKSLARAEDLYNAALDHRLDRKSAILALGGGVVGDLAGFIAATYMRGIGFIQVPTTLLAQVDSSVGGKVAVNLPRAKNIVGAFYQPKLVIIDPDTLLSLPEREFAEGLVEVIKYGIIRDEDFFRWLEQYIKNLRQNTADLVHAIKRSCEIKAAIVSEDEAECGLRMVLNFGHTVGHALEAVFGYGTLLHGEAVALGMVFEAKIALNRGLIDERTFLRIEGLVKSAVPKDLPHRPDPDSLIESMSFDKKNLNEKITFILPERLGRVGVYSDITAKEILQAIAP</sequence>
<evidence type="ECO:0000256" key="12">
    <source>
        <dbReference type="ARBA" id="ARBA00022833"/>
    </source>
</evidence>
<feature type="domain" description="3-dehydroquinate synthase N-terminal" evidence="18">
    <location>
        <begin position="69"/>
        <end position="180"/>
    </location>
</feature>
<dbReference type="HAMAP" id="MF_00110">
    <property type="entry name" value="DHQ_synthase"/>
    <property type="match status" value="1"/>
</dbReference>
<dbReference type="InterPro" id="IPR050071">
    <property type="entry name" value="Dehydroquinate_synthase"/>
</dbReference>
<dbReference type="CDD" id="cd08195">
    <property type="entry name" value="DHQS"/>
    <property type="match status" value="1"/>
</dbReference>
<dbReference type="InterPro" id="IPR016037">
    <property type="entry name" value="DHQ_synth_AroB"/>
</dbReference>
<evidence type="ECO:0000256" key="6">
    <source>
        <dbReference type="ARBA" id="ARBA00013031"/>
    </source>
</evidence>
<feature type="binding site" evidence="17">
    <location>
        <position position="152"/>
    </location>
    <ligand>
        <name>NAD(+)</name>
        <dbReference type="ChEBI" id="CHEBI:57540"/>
    </ligand>
</feature>
<dbReference type="GO" id="GO:0003856">
    <property type="term" value="F:3-dehydroquinate synthase activity"/>
    <property type="evidence" value="ECO:0007669"/>
    <property type="project" value="UniProtKB-UniRule"/>
</dbReference>
<dbReference type="GO" id="GO:0009423">
    <property type="term" value="P:chorismate biosynthetic process"/>
    <property type="evidence" value="ECO:0007669"/>
    <property type="project" value="UniProtKB-UniRule"/>
</dbReference>
<dbReference type="EC" id="4.2.3.4" evidence="6 17"/>
<dbReference type="PANTHER" id="PTHR43622:SF7">
    <property type="entry name" value="3-DEHYDROQUINATE SYNTHASE, CHLOROPLASTIC"/>
    <property type="match status" value="1"/>
</dbReference>
<dbReference type="Proteomes" id="UP000280960">
    <property type="component" value="Chromosome"/>
</dbReference>
<reference evidence="20 21" key="1">
    <citation type="submission" date="2018-10" db="EMBL/GenBank/DDBJ databases">
        <authorList>
            <person name="Zhang X."/>
        </authorList>
    </citation>
    <scope>NUCLEOTIDE SEQUENCE [LARGE SCALE GENOMIC DNA]</scope>
    <source>
        <strain evidence="20 21">SK-G1</strain>
    </source>
</reference>
<dbReference type="Gene3D" id="1.20.1090.10">
    <property type="entry name" value="Dehydroquinate synthase-like - alpha domain"/>
    <property type="match status" value="1"/>
</dbReference>
<comment type="cofactor">
    <cofactor evidence="17">
        <name>Co(2+)</name>
        <dbReference type="ChEBI" id="CHEBI:48828"/>
    </cofactor>
    <cofactor evidence="17">
        <name>Zn(2+)</name>
        <dbReference type="ChEBI" id="CHEBI:29105"/>
    </cofactor>
    <text evidence="17">Binds 1 divalent metal cation per subunit. Can use either Co(2+) or Zn(2+).</text>
</comment>
<comment type="similarity">
    <text evidence="5 17">Belongs to the sugar phosphate cyclases superfamily. Dehydroquinate synthase family.</text>
</comment>
<feature type="binding site" evidence="17">
    <location>
        <begin position="130"/>
        <end position="131"/>
    </location>
    <ligand>
        <name>NAD(+)</name>
        <dbReference type="ChEBI" id="CHEBI:57540"/>
    </ligand>
</feature>
<keyword evidence="12 17" id="KW-0862">Zinc</keyword>
<evidence type="ECO:0000259" key="19">
    <source>
        <dbReference type="Pfam" id="PF24621"/>
    </source>
</evidence>
<dbReference type="GO" id="GO:0000166">
    <property type="term" value="F:nucleotide binding"/>
    <property type="evidence" value="ECO:0007669"/>
    <property type="project" value="UniProtKB-KW"/>
</dbReference>
<keyword evidence="10 17" id="KW-0479">Metal-binding</keyword>
<keyword evidence="11 17" id="KW-0547">Nucleotide-binding</keyword>
<accession>A0A3G2R7R2</accession>
<keyword evidence="8 17" id="KW-0963">Cytoplasm</keyword>
<evidence type="ECO:0000256" key="15">
    <source>
        <dbReference type="ARBA" id="ARBA00023239"/>
    </source>
</evidence>
<dbReference type="GO" id="GO:0008652">
    <property type="term" value="P:amino acid biosynthetic process"/>
    <property type="evidence" value="ECO:0007669"/>
    <property type="project" value="UniProtKB-KW"/>
</dbReference>
<keyword evidence="21" id="KW-1185">Reference proteome</keyword>
<dbReference type="AlphaFoldDB" id="A0A3G2R7R2"/>
<dbReference type="EMBL" id="CP033169">
    <property type="protein sequence ID" value="AYO31512.1"/>
    <property type="molecule type" value="Genomic_DNA"/>
</dbReference>
<protein>
    <recommendedName>
        <fullName evidence="7 17">3-dehydroquinate synthase</fullName>
        <shortName evidence="17">DHQS</shortName>
        <ecNumber evidence="6 17">4.2.3.4</ecNumber>
    </recommendedName>
</protein>
<evidence type="ECO:0000256" key="8">
    <source>
        <dbReference type="ARBA" id="ARBA00022490"/>
    </source>
</evidence>
<dbReference type="NCBIfam" id="TIGR01357">
    <property type="entry name" value="aroB"/>
    <property type="match status" value="1"/>
</dbReference>
<evidence type="ECO:0000256" key="7">
    <source>
        <dbReference type="ARBA" id="ARBA00017684"/>
    </source>
</evidence>
<dbReference type="FunFam" id="3.40.50.1970:FF:000001">
    <property type="entry name" value="3-dehydroquinate synthase"/>
    <property type="match status" value="1"/>
</dbReference>
<dbReference type="SUPFAM" id="SSF56796">
    <property type="entry name" value="Dehydroquinate synthase-like"/>
    <property type="match status" value="1"/>
</dbReference>
<dbReference type="RefSeq" id="WP_122015305.1">
    <property type="nucleotide sequence ID" value="NZ_CP033169.1"/>
</dbReference>
<keyword evidence="16 17" id="KW-0170">Cobalt</keyword>
<evidence type="ECO:0000256" key="2">
    <source>
        <dbReference type="ARBA" id="ARBA00001911"/>
    </source>
</evidence>
<dbReference type="Pfam" id="PF24621">
    <property type="entry name" value="DHQS_C"/>
    <property type="match status" value="1"/>
</dbReference>